<dbReference type="Proteomes" id="UP001332243">
    <property type="component" value="Unassembled WGS sequence"/>
</dbReference>
<accession>A0ABU7RWT7</accession>
<evidence type="ECO:0000313" key="3">
    <source>
        <dbReference type="Proteomes" id="UP001332243"/>
    </source>
</evidence>
<dbReference type="EMBL" id="JAZGQK010000017">
    <property type="protein sequence ID" value="MEE6260974.1"/>
    <property type="molecule type" value="Genomic_DNA"/>
</dbReference>
<reference evidence="2 3" key="1">
    <citation type="submission" date="2024-01" db="EMBL/GenBank/DDBJ databases">
        <title>Genome insights into Plantactinospora sonchi sp. nov.</title>
        <authorList>
            <person name="Wang L."/>
        </authorList>
    </citation>
    <scope>NUCLEOTIDE SEQUENCE [LARGE SCALE GENOMIC DNA]</scope>
    <source>
        <strain evidence="2 3">NEAU-QY2</strain>
    </source>
</reference>
<gene>
    <name evidence="2" type="ORF">V1633_21045</name>
</gene>
<protein>
    <submittedName>
        <fullName evidence="2">Uncharacterized protein</fullName>
    </submittedName>
</protein>
<evidence type="ECO:0000313" key="2">
    <source>
        <dbReference type="EMBL" id="MEE6260974.1"/>
    </source>
</evidence>
<evidence type="ECO:0000256" key="1">
    <source>
        <dbReference type="SAM" id="MobiDB-lite"/>
    </source>
</evidence>
<keyword evidence="3" id="KW-1185">Reference proteome</keyword>
<sequence>MVISETQRYCGDPINHTWVGIYADIASKLRQRRTEHPDMTLDDAMSWLESELVRLDGEHRRFVDCPDDPPSFGRSSGEAPGSA</sequence>
<organism evidence="2 3">
    <name type="scientific">Plantactinospora sonchi</name>
    <dbReference type="NCBI Taxonomy" id="1544735"/>
    <lineage>
        <taxon>Bacteria</taxon>
        <taxon>Bacillati</taxon>
        <taxon>Actinomycetota</taxon>
        <taxon>Actinomycetes</taxon>
        <taxon>Micromonosporales</taxon>
        <taxon>Micromonosporaceae</taxon>
        <taxon>Plantactinospora</taxon>
    </lineage>
</organism>
<feature type="region of interest" description="Disordered" evidence="1">
    <location>
        <begin position="63"/>
        <end position="83"/>
    </location>
</feature>
<dbReference type="RefSeq" id="WP_331216077.1">
    <property type="nucleotide sequence ID" value="NZ_JAZGQK010000017.1"/>
</dbReference>
<name>A0ABU7RWT7_9ACTN</name>
<proteinExistence type="predicted"/>
<comment type="caution">
    <text evidence="2">The sequence shown here is derived from an EMBL/GenBank/DDBJ whole genome shotgun (WGS) entry which is preliminary data.</text>
</comment>